<gene>
    <name evidence="7" type="ORF">HNR60_000963</name>
</gene>
<dbReference type="InterPro" id="IPR000847">
    <property type="entry name" value="LysR_HTH_N"/>
</dbReference>
<evidence type="ECO:0000256" key="2">
    <source>
        <dbReference type="ARBA" id="ARBA00009437"/>
    </source>
</evidence>
<evidence type="ECO:0000256" key="3">
    <source>
        <dbReference type="ARBA" id="ARBA00023015"/>
    </source>
</evidence>
<dbReference type="InterPro" id="IPR036388">
    <property type="entry name" value="WH-like_DNA-bd_sf"/>
</dbReference>
<dbReference type="InterPro" id="IPR036390">
    <property type="entry name" value="WH_DNA-bd_sf"/>
</dbReference>
<dbReference type="EMBL" id="JACHIH010000003">
    <property type="protein sequence ID" value="MBB5046221.1"/>
    <property type="molecule type" value="Genomic_DNA"/>
</dbReference>
<dbReference type="Pfam" id="PF03466">
    <property type="entry name" value="LysR_substrate"/>
    <property type="match status" value="1"/>
</dbReference>
<keyword evidence="8" id="KW-1185">Reference proteome</keyword>
<dbReference type="Gene3D" id="3.40.190.290">
    <property type="match status" value="1"/>
</dbReference>
<dbReference type="GO" id="GO:0003677">
    <property type="term" value="F:DNA binding"/>
    <property type="evidence" value="ECO:0007669"/>
    <property type="project" value="UniProtKB-KW"/>
</dbReference>
<dbReference type="PANTHER" id="PTHR30537">
    <property type="entry name" value="HTH-TYPE TRANSCRIPTIONAL REGULATOR"/>
    <property type="match status" value="1"/>
</dbReference>
<dbReference type="FunFam" id="1.10.10.10:FF:000001">
    <property type="entry name" value="LysR family transcriptional regulator"/>
    <property type="match status" value="1"/>
</dbReference>
<dbReference type="CDD" id="cd08422">
    <property type="entry name" value="PBP2_CrgA_like"/>
    <property type="match status" value="1"/>
</dbReference>
<sequence>MSAMDYLMAMRAFTRTVELGSFSLAATELDVKVSTISRQIAALESDVSAALLNRSTRRLHLTEAGSLFYDRATQILLAVEEARAATASLNESPRGLLRITMPTAFGRLHVMPHIKDFIAEYPEIRIAATLTDATVDLIETGDDVAVRIGSLTDSSLVARRLASHRRLLVASPGYLRQREPISRPRDVARQQCLIFTLQAGDCWYARRSEDAAAEPLQIAVTGNMRANDSEALHGAALAGLGLALLPSWLVGDDLRKGRLVAPLVGWEWFASRGPEPAIWGVYPPKKIVSPKVRSFIGFLSRRYGSPAYWDRPSDAAPANA</sequence>
<accession>A0A7W8DYT7</accession>
<evidence type="ECO:0000259" key="6">
    <source>
        <dbReference type="PROSITE" id="PS50931"/>
    </source>
</evidence>
<dbReference type="Proteomes" id="UP000542353">
    <property type="component" value="Unassembled WGS sequence"/>
</dbReference>
<dbReference type="PROSITE" id="PS50931">
    <property type="entry name" value="HTH_LYSR"/>
    <property type="match status" value="1"/>
</dbReference>
<feature type="domain" description="HTH lysR-type" evidence="6">
    <location>
        <begin position="10"/>
        <end position="62"/>
    </location>
</feature>
<keyword evidence="4 7" id="KW-0238">DNA-binding</keyword>
<evidence type="ECO:0000256" key="4">
    <source>
        <dbReference type="ARBA" id="ARBA00023125"/>
    </source>
</evidence>
<evidence type="ECO:0000256" key="5">
    <source>
        <dbReference type="ARBA" id="ARBA00023163"/>
    </source>
</evidence>
<dbReference type="AlphaFoldDB" id="A0A7W8DYT7"/>
<proteinExistence type="inferred from homology"/>
<dbReference type="InterPro" id="IPR005119">
    <property type="entry name" value="LysR_subst-bd"/>
</dbReference>
<evidence type="ECO:0000313" key="8">
    <source>
        <dbReference type="Proteomes" id="UP000542353"/>
    </source>
</evidence>
<dbReference type="SUPFAM" id="SSF53850">
    <property type="entry name" value="Periplasmic binding protein-like II"/>
    <property type="match status" value="1"/>
</dbReference>
<keyword evidence="5" id="KW-0804">Transcription</keyword>
<protein>
    <submittedName>
        <fullName evidence="7">DNA-binding transcriptional LysR family regulator</fullName>
    </submittedName>
</protein>
<organism evidence="7 8">
    <name type="scientific">Rhodopseudomonas rhenobacensis</name>
    <dbReference type="NCBI Taxonomy" id="87461"/>
    <lineage>
        <taxon>Bacteria</taxon>
        <taxon>Pseudomonadati</taxon>
        <taxon>Pseudomonadota</taxon>
        <taxon>Alphaproteobacteria</taxon>
        <taxon>Hyphomicrobiales</taxon>
        <taxon>Nitrobacteraceae</taxon>
        <taxon>Rhodopseudomonas</taxon>
    </lineage>
</organism>
<reference evidence="7 8" key="1">
    <citation type="submission" date="2020-08" db="EMBL/GenBank/DDBJ databases">
        <title>Genomic Encyclopedia of Type Strains, Phase IV (KMG-IV): sequencing the most valuable type-strain genomes for metagenomic binning, comparative biology and taxonomic classification.</title>
        <authorList>
            <person name="Goeker M."/>
        </authorList>
    </citation>
    <scope>NUCLEOTIDE SEQUENCE [LARGE SCALE GENOMIC DNA]</scope>
    <source>
        <strain evidence="7 8">DSM 12706</strain>
    </source>
</reference>
<evidence type="ECO:0000256" key="1">
    <source>
        <dbReference type="ARBA" id="ARBA00003502"/>
    </source>
</evidence>
<comment type="caution">
    <text evidence="7">The sequence shown here is derived from an EMBL/GenBank/DDBJ whole genome shotgun (WGS) entry which is preliminary data.</text>
</comment>
<keyword evidence="3" id="KW-0805">Transcription regulation</keyword>
<dbReference type="GO" id="GO:0003700">
    <property type="term" value="F:DNA-binding transcription factor activity"/>
    <property type="evidence" value="ECO:0007669"/>
    <property type="project" value="InterPro"/>
</dbReference>
<evidence type="ECO:0000313" key="7">
    <source>
        <dbReference type="EMBL" id="MBB5046221.1"/>
    </source>
</evidence>
<dbReference type="InterPro" id="IPR058163">
    <property type="entry name" value="LysR-type_TF_proteobact-type"/>
</dbReference>
<name>A0A7W8DYT7_9BRAD</name>
<comment type="similarity">
    <text evidence="2">Belongs to the LysR transcriptional regulatory family.</text>
</comment>
<comment type="function">
    <text evidence="1">NodD regulates the expression of the nodABCFE genes which encode other nodulation proteins. NodD is also a negative regulator of its own expression. Binds flavonoids as inducers.</text>
</comment>
<dbReference type="PANTHER" id="PTHR30537:SF5">
    <property type="entry name" value="HTH-TYPE TRANSCRIPTIONAL ACTIVATOR TTDR-RELATED"/>
    <property type="match status" value="1"/>
</dbReference>
<dbReference type="Pfam" id="PF00126">
    <property type="entry name" value="HTH_1"/>
    <property type="match status" value="1"/>
</dbReference>
<dbReference type="SUPFAM" id="SSF46785">
    <property type="entry name" value="Winged helix' DNA-binding domain"/>
    <property type="match status" value="1"/>
</dbReference>
<dbReference type="Gene3D" id="1.10.10.10">
    <property type="entry name" value="Winged helix-like DNA-binding domain superfamily/Winged helix DNA-binding domain"/>
    <property type="match status" value="1"/>
</dbReference>